<dbReference type="VEuPathDB" id="FungiDB:FOXG_20860"/>
<name>A0A0J9WS41_FUSO4</name>
<sequence>MSQQTLPNLAYSWPMYCLECDILARCRWKLGGNQQSHTVRTAYPLDSIGSVRCDKCASACSQSFVPTMIESYQARPEMLYQPVVRRFLGDSGSFSSKRPNSIQPGLMSGPITLTQCRENPGLRPILR</sequence>
<accession>A0A0J9WS41</accession>
<evidence type="ECO:0000313" key="1">
    <source>
        <dbReference type="EMBL" id="KNB13622.1"/>
    </source>
</evidence>
<organism evidence="1 2">
    <name type="scientific">Fusarium oxysporum f. sp. lycopersici (strain 4287 / CBS 123668 / FGSC 9935 / NRRL 34936)</name>
    <name type="common">Fusarium vascular wilt of tomato</name>
    <dbReference type="NCBI Taxonomy" id="426428"/>
    <lineage>
        <taxon>Eukaryota</taxon>
        <taxon>Fungi</taxon>
        <taxon>Dikarya</taxon>
        <taxon>Ascomycota</taxon>
        <taxon>Pezizomycotina</taxon>
        <taxon>Sordariomycetes</taxon>
        <taxon>Hypocreomycetidae</taxon>
        <taxon>Hypocreales</taxon>
        <taxon>Nectriaceae</taxon>
        <taxon>Fusarium</taxon>
        <taxon>Fusarium oxysporum species complex</taxon>
    </lineage>
</organism>
<evidence type="ECO:0000313" key="2">
    <source>
        <dbReference type="Proteomes" id="UP000009097"/>
    </source>
</evidence>
<dbReference type="KEGG" id="fox:FOXG_20860"/>
<dbReference type="GeneID" id="28961566"/>
<reference evidence="1" key="2">
    <citation type="journal article" date="2010" name="Nature">
        <title>Comparative genomics reveals mobile pathogenicity chromosomes in Fusarium.</title>
        <authorList>
            <person name="Ma L.J."/>
            <person name="van der Does H.C."/>
            <person name="Borkovich K.A."/>
            <person name="Coleman J.J."/>
            <person name="Daboussi M.J."/>
            <person name="Di Pietro A."/>
            <person name="Dufresne M."/>
            <person name="Freitag M."/>
            <person name="Grabherr M."/>
            <person name="Henrissat B."/>
            <person name="Houterman P.M."/>
            <person name="Kang S."/>
            <person name="Shim W.B."/>
            <person name="Woloshuk C."/>
            <person name="Xie X."/>
            <person name="Xu J.R."/>
            <person name="Antoniw J."/>
            <person name="Baker S.E."/>
            <person name="Bluhm B.H."/>
            <person name="Breakspear A."/>
            <person name="Brown D.W."/>
            <person name="Butchko R.A."/>
            <person name="Chapman S."/>
            <person name="Coulson R."/>
            <person name="Coutinho P.M."/>
            <person name="Danchin E.G."/>
            <person name="Diener A."/>
            <person name="Gale L.R."/>
            <person name="Gardiner D.M."/>
            <person name="Goff S."/>
            <person name="Hammond-Kosack K.E."/>
            <person name="Hilburn K."/>
            <person name="Hua-Van A."/>
            <person name="Jonkers W."/>
            <person name="Kazan K."/>
            <person name="Kodira C.D."/>
            <person name="Koehrsen M."/>
            <person name="Kumar L."/>
            <person name="Lee Y.H."/>
            <person name="Li L."/>
            <person name="Manners J.M."/>
            <person name="Miranda-Saavedra D."/>
            <person name="Mukherjee M."/>
            <person name="Park G."/>
            <person name="Park J."/>
            <person name="Park S.Y."/>
            <person name="Proctor R.H."/>
            <person name="Regev A."/>
            <person name="Ruiz-Roldan M.C."/>
            <person name="Sain D."/>
            <person name="Sakthikumar S."/>
            <person name="Sykes S."/>
            <person name="Schwartz D.C."/>
            <person name="Turgeon B.G."/>
            <person name="Wapinski I."/>
            <person name="Yoder O."/>
            <person name="Young S."/>
            <person name="Zeng Q."/>
            <person name="Zhou S."/>
            <person name="Galagan J."/>
            <person name="Cuomo C.A."/>
            <person name="Kistler H.C."/>
            <person name="Rep M."/>
        </authorList>
    </citation>
    <scope>NUCLEOTIDE SEQUENCE [LARGE SCALE GENOMIC DNA]</scope>
    <source>
        <strain evidence="1">4287</strain>
    </source>
</reference>
<dbReference type="EMBL" id="DS231713">
    <property type="protein sequence ID" value="KNB13622.1"/>
    <property type="molecule type" value="Genomic_DNA"/>
</dbReference>
<dbReference type="RefSeq" id="XP_018251667.1">
    <property type="nucleotide sequence ID" value="XM_018401172.1"/>
</dbReference>
<reference evidence="1" key="1">
    <citation type="submission" date="2007-04" db="EMBL/GenBank/DDBJ databases">
        <authorList>
            <consortium name="The Broad Institute Genome Sequencing Platform"/>
            <person name="Birren B."/>
            <person name="Lander E."/>
            <person name="Galagan J."/>
            <person name="Nusbaum C."/>
            <person name="Devon K."/>
            <person name="Ma L.-J."/>
            <person name="Jaffe D."/>
            <person name="Butler J."/>
            <person name="Alvarez P."/>
            <person name="Gnerre S."/>
            <person name="Grabherr M."/>
            <person name="Kleber M."/>
            <person name="Mauceli E."/>
            <person name="Brockman W."/>
            <person name="MacCallum I.A."/>
            <person name="Young S."/>
            <person name="LaButti K."/>
            <person name="DeCaprio D."/>
            <person name="Crawford M."/>
            <person name="Koehrsen M."/>
            <person name="Engels R."/>
            <person name="Montgomery P."/>
            <person name="Pearson M."/>
            <person name="Howarth C."/>
            <person name="Larson L."/>
            <person name="White J."/>
            <person name="O'Leary S."/>
            <person name="Kodira C."/>
            <person name="Zeng Q."/>
            <person name="Yandava C."/>
            <person name="Alvarado L."/>
            <person name="Kistler C."/>
            <person name="Shim W.-B."/>
            <person name="Kang S."/>
            <person name="Woloshuk C."/>
        </authorList>
    </citation>
    <scope>NUCLEOTIDE SEQUENCE</scope>
    <source>
        <strain evidence="1">4287</strain>
    </source>
</reference>
<protein>
    <submittedName>
        <fullName evidence="1">Uncharacterized protein</fullName>
    </submittedName>
</protein>
<gene>
    <name evidence="1" type="ORF">FOXG_20860</name>
</gene>
<dbReference type="Proteomes" id="UP000009097">
    <property type="component" value="Unassembled WGS sequence"/>
</dbReference>
<proteinExistence type="predicted"/>
<dbReference type="AlphaFoldDB" id="A0A0J9WS41"/>
<dbReference type="EMBL" id="DS231713">
    <property type="protein sequence ID" value="KNB13623.1"/>
    <property type="molecule type" value="Genomic_DNA"/>
</dbReference>
<dbReference type="RefSeq" id="XP_018251668.1">
    <property type="nucleotide sequence ID" value="XM_018401173.1"/>
</dbReference>